<dbReference type="PROSITE" id="PS51084">
    <property type="entry name" value="HIT_2"/>
    <property type="match status" value="1"/>
</dbReference>
<dbReference type="GO" id="GO:0009117">
    <property type="term" value="P:nucleotide metabolic process"/>
    <property type="evidence" value="ECO:0007669"/>
    <property type="project" value="TreeGrafter"/>
</dbReference>
<evidence type="ECO:0000313" key="6">
    <source>
        <dbReference type="Proteomes" id="UP000077037"/>
    </source>
</evidence>
<dbReference type="Gene3D" id="3.30.428.10">
    <property type="entry name" value="HIT-like"/>
    <property type="match status" value="1"/>
</dbReference>
<dbReference type="Pfam" id="PF01230">
    <property type="entry name" value="HIT"/>
    <property type="match status" value="1"/>
</dbReference>
<evidence type="ECO:0000256" key="2">
    <source>
        <dbReference type="PIRSR" id="PIRSR601310-3"/>
    </source>
</evidence>
<dbReference type="PANTHER" id="PTHR46648">
    <property type="entry name" value="HIT FAMILY PROTEIN 1"/>
    <property type="match status" value="1"/>
</dbReference>
<dbReference type="AlphaFoldDB" id="A0A157RMY5"/>
<sequence length="140" mass="15344">MSGYDDSNIFAKILRGEIPCHKVYEDDSTLAFMDIMPRTDGHTLVIPKAPARNLFDIAPESLSDLILKTQRIAIAARAAFQADGLTLQQFSEPAGGQVVFHIHFHILPRFEGVALRPHTGEMATPELLAEHAAKIRAALG</sequence>
<feature type="domain" description="HIT" evidence="4">
    <location>
        <begin position="9"/>
        <end position="116"/>
    </location>
</feature>
<proteinExistence type="predicted"/>
<name>A0A157RMY5_9BORD</name>
<organism evidence="5 6">
    <name type="scientific">Bordetella ansorpii</name>
    <dbReference type="NCBI Taxonomy" id="288768"/>
    <lineage>
        <taxon>Bacteria</taxon>
        <taxon>Pseudomonadati</taxon>
        <taxon>Pseudomonadota</taxon>
        <taxon>Betaproteobacteria</taxon>
        <taxon>Burkholderiales</taxon>
        <taxon>Alcaligenaceae</taxon>
        <taxon>Bordetella</taxon>
    </lineage>
</organism>
<dbReference type="InterPro" id="IPR011146">
    <property type="entry name" value="HIT-like"/>
</dbReference>
<dbReference type="SUPFAM" id="SSF54197">
    <property type="entry name" value="HIT-like"/>
    <property type="match status" value="1"/>
</dbReference>
<protein>
    <submittedName>
        <fullName evidence="5">MttA/Hcf106 family protein</fullName>
    </submittedName>
</protein>
<dbReference type="InterPro" id="IPR039384">
    <property type="entry name" value="HINT"/>
</dbReference>
<gene>
    <name evidence="5" type="primary">hit_2</name>
    <name evidence="5" type="ORF">SAMEA1982600_05262</name>
</gene>
<evidence type="ECO:0000256" key="1">
    <source>
        <dbReference type="PIRSR" id="PIRSR601310-1"/>
    </source>
</evidence>
<dbReference type="OrthoDB" id="9784774at2"/>
<dbReference type="PANTHER" id="PTHR46648:SF1">
    <property type="entry name" value="ADENOSINE 5'-MONOPHOSPHORAMIDASE HNT1"/>
    <property type="match status" value="1"/>
</dbReference>
<dbReference type="InterPro" id="IPR036265">
    <property type="entry name" value="HIT-like_sf"/>
</dbReference>
<dbReference type="Proteomes" id="UP000077037">
    <property type="component" value="Unassembled WGS sequence"/>
</dbReference>
<dbReference type="PRINTS" id="PR00332">
    <property type="entry name" value="HISTRIAD"/>
</dbReference>
<dbReference type="EMBL" id="FKBS01000029">
    <property type="protein sequence ID" value="SAI59305.1"/>
    <property type="molecule type" value="Genomic_DNA"/>
</dbReference>
<feature type="active site" description="Tele-AMP-histidine intermediate" evidence="1">
    <location>
        <position position="103"/>
    </location>
</feature>
<accession>A0A157RMY5</accession>
<evidence type="ECO:0000259" key="4">
    <source>
        <dbReference type="PROSITE" id="PS51084"/>
    </source>
</evidence>
<dbReference type="CDD" id="cd01277">
    <property type="entry name" value="HINT_subgroup"/>
    <property type="match status" value="1"/>
</dbReference>
<evidence type="ECO:0000313" key="5">
    <source>
        <dbReference type="EMBL" id="SAI59305.1"/>
    </source>
</evidence>
<dbReference type="GO" id="GO:0003824">
    <property type="term" value="F:catalytic activity"/>
    <property type="evidence" value="ECO:0007669"/>
    <property type="project" value="InterPro"/>
</dbReference>
<evidence type="ECO:0000256" key="3">
    <source>
        <dbReference type="PROSITE-ProRule" id="PRU00464"/>
    </source>
</evidence>
<dbReference type="RefSeq" id="WP_066421060.1">
    <property type="nucleotide sequence ID" value="NZ_FKBS01000029.1"/>
</dbReference>
<dbReference type="InterPro" id="IPR001310">
    <property type="entry name" value="Histidine_triad_HIT"/>
</dbReference>
<feature type="short sequence motif" description="Histidine triad motif" evidence="2 3">
    <location>
        <begin position="101"/>
        <end position="105"/>
    </location>
</feature>
<reference evidence="5 6" key="1">
    <citation type="submission" date="2016-03" db="EMBL/GenBank/DDBJ databases">
        <authorList>
            <consortium name="Pathogen Informatics"/>
        </authorList>
    </citation>
    <scope>NUCLEOTIDE SEQUENCE [LARGE SCALE GENOMIC DNA]</scope>
    <source>
        <strain evidence="5 6">NCTC13364</strain>
    </source>
</reference>